<sequence length="129" mass="14814">MAYEGKLASTKSSLGDLPNASHGHTLNMDAKADLISKHAQQLSTLTFEEKTLRSSCTFTKGRMIVVWGESHDLQHINLQTHLKRKHSEILENDVRINNVDTRQHAAQHRYTFYGRLHPIYERPELRASH</sequence>
<evidence type="ECO:0000313" key="3">
    <source>
        <dbReference type="Proteomes" id="UP001159363"/>
    </source>
</evidence>
<dbReference type="Proteomes" id="UP001159363">
    <property type="component" value="Chromosome 14"/>
</dbReference>
<keyword evidence="3" id="KW-1185">Reference proteome</keyword>
<organism evidence="2 3">
    <name type="scientific">Dryococelus australis</name>
    <dbReference type="NCBI Taxonomy" id="614101"/>
    <lineage>
        <taxon>Eukaryota</taxon>
        <taxon>Metazoa</taxon>
        <taxon>Ecdysozoa</taxon>
        <taxon>Arthropoda</taxon>
        <taxon>Hexapoda</taxon>
        <taxon>Insecta</taxon>
        <taxon>Pterygota</taxon>
        <taxon>Neoptera</taxon>
        <taxon>Polyneoptera</taxon>
        <taxon>Phasmatodea</taxon>
        <taxon>Verophasmatodea</taxon>
        <taxon>Anareolatae</taxon>
        <taxon>Phasmatidae</taxon>
        <taxon>Eurycanthinae</taxon>
        <taxon>Dryococelus</taxon>
    </lineage>
</organism>
<gene>
    <name evidence="2" type="ORF">PR048_031656</name>
</gene>
<name>A0ABQ9G8I8_9NEOP</name>
<evidence type="ECO:0000256" key="1">
    <source>
        <dbReference type="SAM" id="MobiDB-lite"/>
    </source>
</evidence>
<protein>
    <submittedName>
        <fullName evidence="2">Uncharacterized protein</fullName>
    </submittedName>
</protein>
<feature type="region of interest" description="Disordered" evidence="1">
    <location>
        <begin position="1"/>
        <end position="21"/>
    </location>
</feature>
<evidence type="ECO:0000313" key="2">
    <source>
        <dbReference type="EMBL" id="KAJ8867851.1"/>
    </source>
</evidence>
<reference evidence="2 3" key="1">
    <citation type="submission" date="2023-02" db="EMBL/GenBank/DDBJ databases">
        <title>LHISI_Scaffold_Assembly.</title>
        <authorList>
            <person name="Stuart O.P."/>
            <person name="Cleave R."/>
            <person name="Magrath M.J.L."/>
            <person name="Mikheyev A.S."/>
        </authorList>
    </citation>
    <scope>NUCLEOTIDE SEQUENCE [LARGE SCALE GENOMIC DNA]</scope>
    <source>
        <strain evidence="2">Daus_M_001</strain>
        <tissue evidence="2">Leg muscle</tissue>
    </source>
</reference>
<accession>A0ABQ9G8I8</accession>
<proteinExistence type="predicted"/>
<dbReference type="EMBL" id="JARBHB010000015">
    <property type="protein sequence ID" value="KAJ8867851.1"/>
    <property type="molecule type" value="Genomic_DNA"/>
</dbReference>
<comment type="caution">
    <text evidence="2">The sequence shown here is derived from an EMBL/GenBank/DDBJ whole genome shotgun (WGS) entry which is preliminary data.</text>
</comment>